<dbReference type="Proteomes" id="UP001501468">
    <property type="component" value="Unassembled WGS sequence"/>
</dbReference>
<dbReference type="PANTHER" id="PTHR42695:SF5">
    <property type="entry name" value="GLUTAMINE AMIDOTRANSFERASE YLR126C-RELATED"/>
    <property type="match status" value="1"/>
</dbReference>
<protein>
    <recommendedName>
        <fullName evidence="1">Glutamine amidotransferase domain-containing protein</fullName>
    </recommendedName>
</protein>
<organism evidence="2 3">
    <name type="scientific">Terrabacter ginsenosidimutans</name>
    <dbReference type="NCBI Taxonomy" id="490575"/>
    <lineage>
        <taxon>Bacteria</taxon>
        <taxon>Bacillati</taxon>
        <taxon>Actinomycetota</taxon>
        <taxon>Actinomycetes</taxon>
        <taxon>Micrococcales</taxon>
        <taxon>Intrasporangiaceae</taxon>
        <taxon>Terrabacter</taxon>
    </lineage>
</organism>
<dbReference type="EMBL" id="BAABDC010000016">
    <property type="protein sequence ID" value="GAA3722699.1"/>
    <property type="molecule type" value="Genomic_DNA"/>
</dbReference>
<dbReference type="SUPFAM" id="SSF52317">
    <property type="entry name" value="Class I glutamine amidotransferase-like"/>
    <property type="match status" value="1"/>
</dbReference>
<dbReference type="PANTHER" id="PTHR42695">
    <property type="entry name" value="GLUTAMINE AMIDOTRANSFERASE YLR126C-RELATED"/>
    <property type="match status" value="1"/>
</dbReference>
<dbReference type="InterPro" id="IPR029062">
    <property type="entry name" value="Class_I_gatase-like"/>
</dbReference>
<accession>A0ABP7ES64</accession>
<dbReference type="Gene3D" id="3.40.50.880">
    <property type="match status" value="1"/>
</dbReference>
<name>A0ABP7ES64_9MICO</name>
<gene>
    <name evidence="2" type="ORF">GCM10022399_43830</name>
</gene>
<dbReference type="CDD" id="cd01741">
    <property type="entry name" value="GATase1_1"/>
    <property type="match status" value="1"/>
</dbReference>
<evidence type="ECO:0000313" key="3">
    <source>
        <dbReference type="Proteomes" id="UP001501468"/>
    </source>
</evidence>
<dbReference type="Pfam" id="PF00117">
    <property type="entry name" value="GATase"/>
    <property type="match status" value="1"/>
</dbReference>
<keyword evidence="3" id="KW-1185">Reference proteome</keyword>
<dbReference type="PROSITE" id="PS51273">
    <property type="entry name" value="GATASE_TYPE_1"/>
    <property type="match status" value="1"/>
</dbReference>
<evidence type="ECO:0000259" key="1">
    <source>
        <dbReference type="Pfam" id="PF00117"/>
    </source>
</evidence>
<feature type="domain" description="Glutamine amidotransferase" evidence="1">
    <location>
        <begin position="75"/>
        <end position="232"/>
    </location>
</feature>
<proteinExistence type="predicted"/>
<evidence type="ECO:0000313" key="2">
    <source>
        <dbReference type="EMBL" id="GAA3722699.1"/>
    </source>
</evidence>
<dbReference type="InterPro" id="IPR017926">
    <property type="entry name" value="GATASE"/>
</dbReference>
<comment type="caution">
    <text evidence="2">The sequence shown here is derived from an EMBL/GenBank/DDBJ whole genome shotgun (WGS) entry which is preliminary data.</text>
</comment>
<sequence>MRERYRREHLEQLNALPTSDKIDYAVRTPALPWALQTPSDPNGSATRIRRKRGRLLVVQHVSFAGPGPLRAHLEAAGLVLDVIDVSAAAALPSTLEHYDALVVLGGPQSVLDRQGWPTRTQEATLVAEALRDEVPYLGVCLGAQLLGVEARGVAYRGPAAEVGWTPVATTAQCAFDPVFRVVPRRLHVMSSHVDHVSLPAGATRLMSSSAYPNQAFRVGRIAWGTQFHPEADAAFAATRRRLVPGWAEDEVPANGDERFFERHAGAIFAAVFSRFAAVVDAAATRRRELSPALLNRP</sequence>
<dbReference type="InterPro" id="IPR044992">
    <property type="entry name" value="ChyE-like"/>
</dbReference>
<reference evidence="3" key="1">
    <citation type="journal article" date="2019" name="Int. J. Syst. Evol. Microbiol.">
        <title>The Global Catalogue of Microorganisms (GCM) 10K type strain sequencing project: providing services to taxonomists for standard genome sequencing and annotation.</title>
        <authorList>
            <consortium name="The Broad Institute Genomics Platform"/>
            <consortium name="The Broad Institute Genome Sequencing Center for Infectious Disease"/>
            <person name="Wu L."/>
            <person name="Ma J."/>
        </authorList>
    </citation>
    <scope>NUCLEOTIDE SEQUENCE [LARGE SCALE GENOMIC DNA]</scope>
    <source>
        <strain evidence="3">JCM 17125</strain>
    </source>
</reference>